<evidence type="ECO:0000256" key="1">
    <source>
        <dbReference type="ARBA" id="ARBA00007109"/>
    </source>
</evidence>
<proteinExistence type="inferred from homology"/>
<dbReference type="EMBL" id="CP136892">
    <property type="protein sequence ID" value="WOL00299.1"/>
    <property type="molecule type" value="Genomic_DNA"/>
</dbReference>
<dbReference type="InterPro" id="IPR027935">
    <property type="entry name" value="Di19_C"/>
</dbReference>
<feature type="region of interest" description="Disordered" evidence="2">
    <location>
        <begin position="1"/>
        <end position="25"/>
    </location>
</feature>
<dbReference type="Proteomes" id="UP001327560">
    <property type="component" value="Chromosome 3"/>
</dbReference>
<dbReference type="AlphaFoldDB" id="A0AAQ3Q7C0"/>
<dbReference type="PANTHER" id="PTHR31875:SF26">
    <property type="entry name" value="PROTEIN DEHYDRATION-INDUCED 19-RELATED"/>
    <property type="match status" value="1"/>
</dbReference>
<evidence type="ECO:0000259" key="3">
    <source>
        <dbReference type="Pfam" id="PF05605"/>
    </source>
</evidence>
<dbReference type="Pfam" id="PF14571">
    <property type="entry name" value="Di19_C"/>
    <property type="match status" value="1"/>
</dbReference>
<name>A0AAQ3Q7C0_9LILI</name>
<evidence type="ECO:0000313" key="5">
    <source>
        <dbReference type="EMBL" id="WOL00299.1"/>
    </source>
</evidence>
<evidence type="ECO:0000313" key="6">
    <source>
        <dbReference type="Proteomes" id="UP001327560"/>
    </source>
</evidence>
<reference evidence="5 6" key="1">
    <citation type="submission" date="2023-10" db="EMBL/GenBank/DDBJ databases">
        <title>Chromosome-scale genome assembly provides insights into flower coloration mechanisms of Canna indica.</title>
        <authorList>
            <person name="Li C."/>
        </authorList>
    </citation>
    <scope>NUCLEOTIDE SEQUENCE [LARGE SCALE GENOMIC DNA]</scope>
    <source>
        <tissue evidence="5">Flower</tissue>
    </source>
</reference>
<evidence type="ECO:0000256" key="2">
    <source>
        <dbReference type="SAM" id="MobiDB-lite"/>
    </source>
</evidence>
<keyword evidence="6" id="KW-1185">Reference proteome</keyword>
<feature type="domain" description="Di19 C-terminal" evidence="4">
    <location>
        <begin position="131"/>
        <end position="230"/>
    </location>
</feature>
<dbReference type="InterPro" id="IPR008598">
    <property type="entry name" value="Di19_Zn-bd"/>
</dbReference>
<dbReference type="PANTHER" id="PTHR31875">
    <property type="entry name" value="PROTEIN DEHYDRATION-INDUCED 19"/>
    <property type="match status" value="1"/>
</dbReference>
<dbReference type="Pfam" id="PF05605">
    <property type="entry name" value="zf-Di19"/>
    <property type="match status" value="1"/>
</dbReference>
<protein>
    <submittedName>
        <fullName evidence="5">Uncharacterized protein</fullName>
    </submittedName>
</protein>
<comment type="similarity">
    <text evidence="1">Belongs to the Di19 family.</text>
</comment>
<feature type="domain" description="Di19 zinc-binding" evidence="3">
    <location>
        <begin position="55"/>
        <end position="107"/>
    </location>
</feature>
<accession>A0AAQ3Q7C0</accession>
<sequence length="235" mass="26197">MESDAWSRFAASKRHQSTLQSRHVDASRDPSLRGWRDLYLGFEEFEGGEDDPRAEFACPFCSEDFDFVGLCCHIDDEHPVEAKHGVCPFCAANVGNDLVGHLTTQHGSFFKISFIRRRKYRKGSSASHAMLSLLKKDLREGNFQALLGGSSYTVPPTAVPDPFISSLIYTLPLDEPSKDVQAESFKEGSLASKSSDAKVVERVEPSLSDKDQKERARRSEFVQGLVLSTIFDDTL</sequence>
<dbReference type="InterPro" id="IPR033347">
    <property type="entry name" value="Di19"/>
</dbReference>
<evidence type="ECO:0000259" key="4">
    <source>
        <dbReference type="Pfam" id="PF14571"/>
    </source>
</evidence>
<gene>
    <name evidence="5" type="ORF">Cni_G09012</name>
</gene>
<organism evidence="5 6">
    <name type="scientific">Canna indica</name>
    <name type="common">Indian-shot</name>
    <dbReference type="NCBI Taxonomy" id="4628"/>
    <lineage>
        <taxon>Eukaryota</taxon>
        <taxon>Viridiplantae</taxon>
        <taxon>Streptophyta</taxon>
        <taxon>Embryophyta</taxon>
        <taxon>Tracheophyta</taxon>
        <taxon>Spermatophyta</taxon>
        <taxon>Magnoliopsida</taxon>
        <taxon>Liliopsida</taxon>
        <taxon>Zingiberales</taxon>
        <taxon>Cannaceae</taxon>
        <taxon>Canna</taxon>
    </lineage>
</organism>